<organism evidence="1 2">
    <name type="scientific">Rhabditophanes sp. KR3021</name>
    <dbReference type="NCBI Taxonomy" id="114890"/>
    <lineage>
        <taxon>Eukaryota</taxon>
        <taxon>Metazoa</taxon>
        <taxon>Ecdysozoa</taxon>
        <taxon>Nematoda</taxon>
        <taxon>Chromadorea</taxon>
        <taxon>Rhabditida</taxon>
        <taxon>Tylenchina</taxon>
        <taxon>Panagrolaimomorpha</taxon>
        <taxon>Strongyloidoidea</taxon>
        <taxon>Alloionematidae</taxon>
        <taxon>Rhabditophanes</taxon>
    </lineage>
</organism>
<dbReference type="Proteomes" id="UP000095286">
    <property type="component" value="Unplaced"/>
</dbReference>
<dbReference type="WBParaSite" id="RSKR_0000874950.1">
    <property type="protein sequence ID" value="RSKR_0000874950.1"/>
    <property type="gene ID" value="RSKR_0000874950"/>
</dbReference>
<accession>A0AC35U8J7</accession>
<name>A0AC35U8J7_9BILA</name>
<reference evidence="2" key="1">
    <citation type="submission" date="2016-11" db="UniProtKB">
        <authorList>
            <consortium name="WormBaseParasite"/>
        </authorList>
    </citation>
    <scope>IDENTIFICATION</scope>
    <source>
        <strain evidence="2">KR3021</strain>
    </source>
</reference>
<proteinExistence type="predicted"/>
<sequence>MSCSICNGLFDVESRLGQTLACGHKVCDNCLFSVKCHQQYYLLDKAICPACNNSTQPSSHSEFRHAPSEFDNNKLFNSTACSSNNANITVIHVPDNAKTESFKPLKKSMATTNILRKSISKKILKKESSARHKPSCLNCQKKISYKKDFKNCRLCLDCNSTNLVLKISCLECCVNEHNTHKLVSILELKEGDKRLWEDIKSFNFKMTENSFKFETLYNKLQGQTLTKNIKLFQLKQGKEFIMNEIMRKNRKALHSVEKNIKYEFRLPHSLGYISNIRKLHIKACLEMQSYISVMEQLLESTLVGPLVGNFMNMSCFSNTMMSLNETISPPNPNTNFVSTILAINPLEIENPAILSTLRNLVFNIEDKSLYQKEQIKRLLDCISHLNTFVTTSISASTLLLFQNTYLDCFKQMATLLKLHQTKMPFKHTDIWKCIQTSFGELLRIGSEYWSSADIERIILVQDISYLCKLFSDCCDTPTITLCLIEVARIRTAVAEKEKRMEKGLDYGEQVQIHLALIDDNLMECRKKRKLLDIRSTKSTPKLFNKGFKRLFKRTSKCIFIKT</sequence>
<evidence type="ECO:0000313" key="1">
    <source>
        <dbReference type="Proteomes" id="UP000095286"/>
    </source>
</evidence>
<evidence type="ECO:0000313" key="2">
    <source>
        <dbReference type="WBParaSite" id="RSKR_0000874950.1"/>
    </source>
</evidence>
<protein>
    <submittedName>
        <fullName evidence="2">RING-type domain-containing protein</fullName>
    </submittedName>
</protein>